<evidence type="ECO:0000256" key="4">
    <source>
        <dbReference type="ARBA" id="ARBA00022692"/>
    </source>
</evidence>
<feature type="transmembrane region" description="Helical" evidence="7">
    <location>
        <begin position="277"/>
        <end position="295"/>
    </location>
</feature>
<evidence type="ECO:0000256" key="6">
    <source>
        <dbReference type="ARBA" id="ARBA00023136"/>
    </source>
</evidence>
<feature type="transmembrane region" description="Helical" evidence="7">
    <location>
        <begin position="366"/>
        <end position="385"/>
    </location>
</feature>
<dbReference type="PANTHER" id="PTHR23517">
    <property type="entry name" value="RESISTANCE PROTEIN MDTM, PUTATIVE-RELATED-RELATED"/>
    <property type="match status" value="1"/>
</dbReference>
<feature type="transmembrane region" description="Helical" evidence="7">
    <location>
        <begin position="54"/>
        <end position="73"/>
    </location>
</feature>
<keyword evidence="5 7" id="KW-1133">Transmembrane helix</keyword>
<protein>
    <submittedName>
        <fullName evidence="9">Unannotated protein</fullName>
    </submittedName>
</protein>
<feature type="transmembrane region" description="Helical" evidence="7">
    <location>
        <begin position="148"/>
        <end position="168"/>
    </location>
</feature>
<dbReference type="InterPro" id="IPR020846">
    <property type="entry name" value="MFS_dom"/>
</dbReference>
<name>A0A6J6HC49_9ZZZZ</name>
<evidence type="ECO:0000313" key="9">
    <source>
        <dbReference type="EMBL" id="CAB4606318.1"/>
    </source>
</evidence>
<gene>
    <name evidence="9" type="ORF">UFOPK1835_00800</name>
</gene>
<evidence type="ECO:0000256" key="5">
    <source>
        <dbReference type="ARBA" id="ARBA00022989"/>
    </source>
</evidence>
<dbReference type="AlphaFoldDB" id="A0A6J6HC49"/>
<keyword evidence="4 7" id="KW-0812">Transmembrane</keyword>
<dbReference type="InterPro" id="IPR011701">
    <property type="entry name" value="MFS"/>
</dbReference>
<evidence type="ECO:0000259" key="8">
    <source>
        <dbReference type="PROSITE" id="PS50850"/>
    </source>
</evidence>
<feature type="transmembrane region" description="Helical" evidence="7">
    <location>
        <begin position="248"/>
        <end position="265"/>
    </location>
</feature>
<evidence type="ECO:0000256" key="3">
    <source>
        <dbReference type="ARBA" id="ARBA00022475"/>
    </source>
</evidence>
<dbReference type="Pfam" id="PF07690">
    <property type="entry name" value="MFS_1"/>
    <property type="match status" value="1"/>
</dbReference>
<sequence length="407" mass="42331">MTTNTGSSTSELPGRNGKPLVLLYLLTAVMSLGYGSVFTLLADIRDRFGFSDSDVGLIAFAGFATGFLSQVFLARFADRGHAARMVRLGVAIATLGMVCMVFADPLWQWVGARLLLGFGSGMVGPAVRRLVIARDPDNVGANLGRQTAFDVAGFVLGPLIAAVFAQLFGLRAPFVVLAILYVIAFALVGRIPFGDTGVAGDGHRAIRNLVRLPAVQSALLAAIAFYLTLGMFEALWSVLLRDLGAETWLIGLTLSIFTIPMIIFAPRGGALAQSRGPIMVVTSSILVAAACTFIYGIGPLWLLIVVSGIHAVADAYTMPANQVAVAMASPPDQIATGQGLLGATGLAVAGLSAVVGAAVYDAFGRSAVFSGTAVLMVILVGAARWRWNAAPPAGLAASQPKPLPTDR</sequence>
<dbReference type="InterPro" id="IPR036259">
    <property type="entry name" value="MFS_trans_sf"/>
</dbReference>
<comment type="subcellular location">
    <subcellularLocation>
        <location evidence="1">Cell membrane</location>
        <topology evidence="1">Multi-pass membrane protein</topology>
    </subcellularLocation>
</comment>
<reference evidence="9" key="1">
    <citation type="submission" date="2020-05" db="EMBL/GenBank/DDBJ databases">
        <authorList>
            <person name="Chiriac C."/>
            <person name="Salcher M."/>
            <person name="Ghai R."/>
            <person name="Kavagutti S V."/>
        </authorList>
    </citation>
    <scope>NUCLEOTIDE SEQUENCE</scope>
</reference>
<dbReference type="SUPFAM" id="SSF103473">
    <property type="entry name" value="MFS general substrate transporter"/>
    <property type="match status" value="1"/>
</dbReference>
<dbReference type="GO" id="GO:0022857">
    <property type="term" value="F:transmembrane transporter activity"/>
    <property type="evidence" value="ECO:0007669"/>
    <property type="project" value="InterPro"/>
</dbReference>
<dbReference type="PROSITE" id="PS50850">
    <property type="entry name" value="MFS"/>
    <property type="match status" value="1"/>
</dbReference>
<dbReference type="Gene3D" id="1.20.1250.20">
    <property type="entry name" value="MFS general substrate transporter like domains"/>
    <property type="match status" value="1"/>
</dbReference>
<feature type="transmembrane region" description="Helical" evidence="7">
    <location>
        <begin position="301"/>
        <end position="318"/>
    </location>
</feature>
<feature type="transmembrane region" description="Helical" evidence="7">
    <location>
        <begin position="85"/>
        <end position="103"/>
    </location>
</feature>
<dbReference type="EMBL" id="CAEZUP010000026">
    <property type="protein sequence ID" value="CAB4606318.1"/>
    <property type="molecule type" value="Genomic_DNA"/>
</dbReference>
<dbReference type="InterPro" id="IPR050171">
    <property type="entry name" value="MFS_Transporters"/>
</dbReference>
<accession>A0A6J6HC49</accession>
<feature type="transmembrane region" description="Helical" evidence="7">
    <location>
        <begin position="174"/>
        <end position="193"/>
    </location>
</feature>
<feature type="transmembrane region" description="Helical" evidence="7">
    <location>
        <begin position="21"/>
        <end position="42"/>
    </location>
</feature>
<feature type="transmembrane region" description="Helical" evidence="7">
    <location>
        <begin position="214"/>
        <end position="236"/>
    </location>
</feature>
<evidence type="ECO:0000256" key="1">
    <source>
        <dbReference type="ARBA" id="ARBA00004651"/>
    </source>
</evidence>
<dbReference type="GO" id="GO:0005886">
    <property type="term" value="C:plasma membrane"/>
    <property type="evidence" value="ECO:0007669"/>
    <property type="project" value="UniProtKB-SubCell"/>
</dbReference>
<keyword evidence="2" id="KW-0813">Transport</keyword>
<keyword evidence="3" id="KW-1003">Cell membrane</keyword>
<organism evidence="9">
    <name type="scientific">freshwater metagenome</name>
    <dbReference type="NCBI Taxonomy" id="449393"/>
    <lineage>
        <taxon>unclassified sequences</taxon>
        <taxon>metagenomes</taxon>
        <taxon>ecological metagenomes</taxon>
    </lineage>
</organism>
<keyword evidence="6 7" id="KW-0472">Membrane</keyword>
<feature type="transmembrane region" description="Helical" evidence="7">
    <location>
        <begin position="339"/>
        <end position="360"/>
    </location>
</feature>
<evidence type="ECO:0000256" key="7">
    <source>
        <dbReference type="SAM" id="Phobius"/>
    </source>
</evidence>
<evidence type="ECO:0000256" key="2">
    <source>
        <dbReference type="ARBA" id="ARBA00022448"/>
    </source>
</evidence>
<proteinExistence type="predicted"/>
<feature type="domain" description="Major facilitator superfamily (MFS) profile" evidence="8">
    <location>
        <begin position="19"/>
        <end position="388"/>
    </location>
</feature>